<reference evidence="2" key="1">
    <citation type="submission" date="2020-05" db="EMBL/GenBank/DDBJ databases">
        <title>Phylogenomic resolution of chytrid fungi.</title>
        <authorList>
            <person name="Stajich J.E."/>
            <person name="Amses K."/>
            <person name="Simmons R."/>
            <person name="Seto K."/>
            <person name="Myers J."/>
            <person name="Bonds A."/>
            <person name="Quandt C.A."/>
            <person name="Barry K."/>
            <person name="Liu P."/>
            <person name="Grigoriev I."/>
            <person name="Longcore J.E."/>
            <person name="James T.Y."/>
        </authorList>
    </citation>
    <scope>NUCLEOTIDE SEQUENCE</scope>
    <source>
        <strain evidence="2">JEL0513</strain>
    </source>
</reference>
<keyword evidence="3" id="KW-1185">Reference proteome</keyword>
<name>A0AAD5XD85_9FUNG</name>
<evidence type="ECO:0000313" key="2">
    <source>
        <dbReference type="EMBL" id="KAJ3108511.1"/>
    </source>
</evidence>
<sequence length="88" mass="10198">MSMPPELSDEELRDLEAQAIQNAPIERARLQQEHDRIVQEMREQLDRERQMRQNKNPESNKKVPVLPLPTAANHSKLKFQALENVATA</sequence>
<comment type="caution">
    <text evidence="2">The sequence shown here is derived from an EMBL/GenBank/DDBJ whole genome shotgun (WGS) entry which is preliminary data.</text>
</comment>
<accession>A0AAD5XD85</accession>
<proteinExistence type="predicted"/>
<evidence type="ECO:0000256" key="1">
    <source>
        <dbReference type="SAM" id="MobiDB-lite"/>
    </source>
</evidence>
<dbReference type="AlphaFoldDB" id="A0AAD5XD85"/>
<dbReference type="Proteomes" id="UP001211907">
    <property type="component" value="Unassembled WGS sequence"/>
</dbReference>
<feature type="compositionally biased region" description="Basic and acidic residues" evidence="1">
    <location>
        <begin position="42"/>
        <end position="51"/>
    </location>
</feature>
<dbReference type="EMBL" id="JADGJH010001854">
    <property type="protein sequence ID" value="KAJ3108511.1"/>
    <property type="molecule type" value="Genomic_DNA"/>
</dbReference>
<protein>
    <submittedName>
        <fullName evidence="2">Uncharacterized protein</fullName>
    </submittedName>
</protein>
<feature type="region of interest" description="Disordered" evidence="1">
    <location>
        <begin position="42"/>
        <end position="67"/>
    </location>
</feature>
<gene>
    <name evidence="2" type="ORF">HK100_003422</name>
</gene>
<organism evidence="2 3">
    <name type="scientific">Physocladia obscura</name>
    <dbReference type="NCBI Taxonomy" id="109957"/>
    <lineage>
        <taxon>Eukaryota</taxon>
        <taxon>Fungi</taxon>
        <taxon>Fungi incertae sedis</taxon>
        <taxon>Chytridiomycota</taxon>
        <taxon>Chytridiomycota incertae sedis</taxon>
        <taxon>Chytridiomycetes</taxon>
        <taxon>Chytridiales</taxon>
        <taxon>Chytriomycetaceae</taxon>
        <taxon>Physocladia</taxon>
    </lineage>
</organism>
<evidence type="ECO:0000313" key="3">
    <source>
        <dbReference type="Proteomes" id="UP001211907"/>
    </source>
</evidence>